<name>A0A0E9TYM0_ANGAN</name>
<proteinExistence type="predicted"/>
<sequence length="18" mass="1993">MSAILNQTAKTTVCEKRV</sequence>
<accession>A0A0E9TYM0</accession>
<organism evidence="1">
    <name type="scientific">Anguilla anguilla</name>
    <name type="common">European freshwater eel</name>
    <name type="synonym">Muraena anguilla</name>
    <dbReference type="NCBI Taxonomy" id="7936"/>
    <lineage>
        <taxon>Eukaryota</taxon>
        <taxon>Metazoa</taxon>
        <taxon>Chordata</taxon>
        <taxon>Craniata</taxon>
        <taxon>Vertebrata</taxon>
        <taxon>Euteleostomi</taxon>
        <taxon>Actinopterygii</taxon>
        <taxon>Neopterygii</taxon>
        <taxon>Teleostei</taxon>
        <taxon>Anguilliformes</taxon>
        <taxon>Anguillidae</taxon>
        <taxon>Anguilla</taxon>
    </lineage>
</organism>
<protein>
    <submittedName>
        <fullName evidence="1">Uncharacterized protein</fullName>
    </submittedName>
</protein>
<dbReference type="AlphaFoldDB" id="A0A0E9TYM0"/>
<evidence type="ECO:0000313" key="1">
    <source>
        <dbReference type="EMBL" id="JAH58656.1"/>
    </source>
</evidence>
<dbReference type="EMBL" id="GBXM01049921">
    <property type="protein sequence ID" value="JAH58656.1"/>
    <property type="molecule type" value="Transcribed_RNA"/>
</dbReference>
<reference evidence="1" key="1">
    <citation type="submission" date="2014-11" db="EMBL/GenBank/DDBJ databases">
        <authorList>
            <person name="Amaro Gonzalez C."/>
        </authorList>
    </citation>
    <scope>NUCLEOTIDE SEQUENCE</scope>
</reference>
<reference evidence="1" key="2">
    <citation type="journal article" date="2015" name="Fish Shellfish Immunol.">
        <title>Early steps in the European eel (Anguilla anguilla)-Vibrio vulnificus interaction in the gills: Role of the RtxA13 toxin.</title>
        <authorList>
            <person name="Callol A."/>
            <person name="Pajuelo D."/>
            <person name="Ebbesson L."/>
            <person name="Teles M."/>
            <person name="MacKenzie S."/>
            <person name="Amaro C."/>
        </authorList>
    </citation>
    <scope>NUCLEOTIDE SEQUENCE</scope>
</reference>